<proteinExistence type="predicted"/>
<evidence type="ECO:0000313" key="1">
    <source>
        <dbReference type="EMBL" id="SHF11101.1"/>
    </source>
</evidence>
<sequence length="46" mass="5705">MEEIEKEKSEYVPLPKFYTFTSRKKREYPLPKIRARHERNDKGYSK</sequence>
<name>A0A1M4YZ66_9BACE</name>
<protein>
    <submittedName>
        <fullName evidence="1">Uncharacterized protein</fullName>
    </submittedName>
</protein>
<dbReference type="Proteomes" id="UP000184436">
    <property type="component" value="Unassembled WGS sequence"/>
</dbReference>
<dbReference type="STRING" id="871325.SAMN05444349_111101"/>
<evidence type="ECO:0000313" key="2">
    <source>
        <dbReference type="Proteomes" id="UP000184436"/>
    </source>
</evidence>
<dbReference type="AlphaFoldDB" id="A0A1M4YZ66"/>
<gene>
    <name evidence="1" type="ORF">SAMN05444349_111101</name>
</gene>
<organism evidence="1 2">
    <name type="scientific">Bacteroides faecichinchillae</name>
    <dbReference type="NCBI Taxonomy" id="871325"/>
    <lineage>
        <taxon>Bacteria</taxon>
        <taxon>Pseudomonadati</taxon>
        <taxon>Bacteroidota</taxon>
        <taxon>Bacteroidia</taxon>
        <taxon>Bacteroidales</taxon>
        <taxon>Bacteroidaceae</taxon>
        <taxon>Bacteroides</taxon>
    </lineage>
</organism>
<reference evidence="1 2" key="1">
    <citation type="submission" date="2016-11" db="EMBL/GenBank/DDBJ databases">
        <authorList>
            <person name="Jaros S."/>
            <person name="Januszkiewicz K."/>
            <person name="Wedrychowicz H."/>
        </authorList>
    </citation>
    <scope>NUCLEOTIDE SEQUENCE [LARGE SCALE GENOMIC DNA]</scope>
    <source>
        <strain evidence="1 2">DSM 26883</strain>
    </source>
</reference>
<dbReference type="EMBL" id="FQVD01000011">
    <property type="protein sequence ID" value="SHF11101.1"/>
    <property type="molecule type" value="Genomic_DNA"/>
</dbReference>
<accession>A0A1M4YZ66</accession>
<keyword evidence="2" id="KW-1185">Reference proteome</keyword>